<gene>
    <name evidence="2" type="ORF">HaLaN_28963</name>
</gene>
<name>A0A6A0ABN8_HAELA</name>
<dbReference type="Proteomes" id="UP000485058">
    <property type="component" value="Unassembled WGS sequence"/>
</dbReference>
<dbReference type="AlphaFoldDB" id="A0A6A0ABN8"/>
<sequence length="80" mass="8972">MEHELNMVAEDQYPQTLTPANPNNRCCRRHMFLSEATVVGTVPCNPDPHTHILFARGRWSPAAPSPYSSSALSSQLRQHD</sequence>
<evidence type="ECO:0000313" key="2">
    <source>
        <dbReference type="EMBL" id="GFH30165.1"/>
    </source>
</evidence>
<feature type="region of interest" description="Disordered" evidence="1">
    <location>
        <begin position="61"/>
        <end position="80"/>
    </location>
</feature>
<protein>
    <submittedName>
        <fullName evidence="2">Uncharacterized protein</fullName>
    </submittedName>
</protein>
<accession>A0A6A0ABN8</accession>
<evidence type="ECO:0000256" key="1">
    <source>
        <dbReference type="SAM" id="MobiDB-lite"/>
    </source>
</evidence>
<comment type="caution">
    <text evidence="2">The sequence shown here is derived from an EMBL/GenBank/DDBJ whole genome shotgun (WGS) entry which is preliminary data.</text>
</comment>
<reference evidence="2 3" key="1">
    <citation type="submission" date="2020-02" db="EMBL/GenBank/DDBJ databases">
        <title>Draft genome sequence of Haematococcus lacustris strain NIES-144.</title>
        <authorList>
            <person name="Morimoto D."/>
            <person name="Nakagawa S."/>
            <person name="Yoshida T."/>
            <person name="Sawayama S."/>
        </authorList>
    </citation>
    <scope>NUCLEOTIDE SEQUENCE [LARGE SCALE GENOMIC DNA]</scope>
    <source>
        <strain evidence="2 3">NIES-144</strain>
    </source>
</reference>
<proteinExistence type="predicted"/>
<evidence type="ECO:0000313" key="3">
    <source>
        <dbReference type="Proteomes" id="UP000485058"/>
    </source>
</evidence>
<dbReference type="EMBL" id="BLLF01004741">
    <property type="protein sequence ID" value="GFH30165.1"/>
    <property type="molecule type" value="Genomic_DNA"/>
</dbReference>
<keyword evidence="3" id="KW-1185">Reference proteome</keyword>
<organism evidence="2 3">
    <name type="scientific">Haematococcus lacustris</name>
    <name type="common">Green alga</name>
    <name type="synonym">Haematococcus pluvialis</name>
    <dbReference type="NCBI Taxonomy" id="44745"/>
    <lineage>
        <taxon>Eukaryota</taxon>
        <taxon>Viridiplantae</taxon>
        <taxon>Chlorophyta</taxon>
        <taxon>core chlorophytes</taxon>
        <taxon>Chlorophyceae</taxon>
        <taxon>CS clade</taxon>
        <taxon>Chlamydomonadales</taxon>
        <taxon>Haematococcaceae</taxon>
        <taxon>Haematococcus</taxon>
    </lineage>
</organism>
<feature type="region of interest" description="Disordered" evidence="1">
    <location>
        <begin position="1"/>
        <end position="21"/>
    </location>
</feature>
<feature type="compositionally biased region" description="Low complexity" evidence="1">
    <location>
        <begin position="61"/>
        <end position="74"/>
    </location>
</feature>